<dbReference type="InterPro" id="IPR050316">
    <property type="entry name" value="Tyrosinase/Hemocyanin"/>
</dbReference>
<keyword evidence="5" id="KW-0560">Oxidoreductase</keyword>
<dbReference type="PROSITE" id="PS00498">
    <property type="entry name" value="TYROSINASE_2"/>
    <property type="match status" value="1"/>
</dbReference>
<dbReference type="SUPFAM" id="SSF48056">
    <property type="entry name" value="Di-copper centre-containing domain"/>
    <property type="match status" value="1"/>
</dbReference>
<dbReference type="PROSITE" id="PS00497">
    <property type="entry name" value="TYROSINASE_1"/>
    <property type="match status" value="1"/>
</dbReference>
<comment type="similarity">
    <text evidence="2">Belongs to the tyrosinase family.</text>
</comment>
<keyword evidence="11" id="KW-0732">Signal</keyword>
<dbReference type="Gene3D" id="2.60.310.20">
    <property type="match status" value="1"/>
</dbReference>
<dbReference type="GO" id="GO:0042438">
    <property type="term" value="P:melanin biosynthetic process"/>
    <property type="evidence" value="ECO:0007669"/>
    <property type="project" value="UniProtKB-KW"/>
</dbReference>
<dbReference type="GO" id="GO:0046872">
    <property type="term" value="F:metal ion binding"/>
    <property type="evidence" value="ECO:0007669"/>
    <property type="project" value="UniProtKB-KW"/>
</dbReference>
<comment type="cofactor">
    <cofactor evidence="1">
        <name>Cu(2+)</name>
        <dbReference type="ChEBI" id="CHEBI:29036"/>
    </cofactor>
</comment>
<evidence type="ECO:0000313" key="14">
    <source>
        <dbReference type="EMBL" id="KAH7035016.1"/>
    </source>
</evidence>
<dbReference type="EC" id="1.14.18.1" evidence="3"/>
<reference evidence="14" key="1">
    <citation type="journal article" date="2021" name="Nat. Commun.">
        <title>Genetic determinants of endophytism in the Arabidopsis root mycobiome.</title>
        <authorList>
            <person name="Mesny F."/>
            <person name="Miyauchi S."/>
            <person name="Thiergart T."/>
            <person name="Pickel B."/>
            <person name="Atanasova L."/>
            <person name="Karlsson M."/>
            <person name="Huettel B."/>
            <person name="Barry K.W."/>
            <person name="Haridas S."/>
            <person name="Chen C."/>
            <person name="Bauer D."/>
            <person name="Andreopoulos W."/>
            <person name="Pangilinan J."/>
            <person name="LaButti K."/>
            <person name="Riley R."/>
            <person name="Lipzen A."/>
            <person name="Clum A."/>
            <person name="Drula E."/>
            <person name="Henrissat B."/>
            <person name="Kohler A."/>
            <person name="Grigoriev I.V."/>
            <person name="Martin F.M."/>
            <person name="Hacquard S."/>
        </authorList>
    </citation>
    <scope>NUCLEOTIDE SEQUENCE</scope>
    <source>
        <strain evidence="14">MPI-CAGE-CH-0230</strain>
    </source>
</reference>
<evidence type="ECO:0000256" key="6">
    <source>
        <dbReference type="ARBA" id="ARBA00023008"/>
    </source>
</evidence>
<evidence type="ECO:0000256" key="2">
    <source>
        <dbReference type="ARBA" id="ARBA00009928"/>
    </source>
</evidence>
<gene>
    <name evidence="14" type="ORF">B0I36DRAFT_381822</name>
</gene>
<feature type="domain" description="Tyrosinase copper-binding" evidence="13">
    <location>
        <begin position="333"/>
        <end position="344"/>
    </location>
</feature>
<dbReference type="EMBL" id="JAGTJQ010000003">
    <property type="protein sequence ID" value="KAH7035016.1"/>
    <property type="molecule type" value="Genomic_DNA"/>
</dbReference>
<dbReference type="InterPro" id="IPR002227">
    <property type="entry name" value="Tyrosinase_Cu-bd"/>
</dbReference>
<accession>A0A9P8YAV9</accession>
<dbReference type="PANTHER" id="PTHR11474">
    <property type="entry name" value="TYROSINASE FAMILY MEMBER"/>
    <property type="match status" value="1"/>
</dbReference>
<proteinExistence type="inferred from homology"/>
<evidence type="ECO:0000259" key="12">
    <source>
        <dbReference type="PROSITE" id="PS00497"/>
    </source>
</evidence>
<sequence>MRPVSNILLLLPLLVSYPVRAAHTHGKYDFGQHAEYRLRERHDQLRYSTYVTPLPLVGDKPVLRRELRDFYRDKDSWTLYILALNWIQYTPQDSLFSHYQLAAIHGSPGLTWGDVDSIAGSENIGYCTHVSVLFPTWHRPYMALYEQTLYNLVQSIAELWPEDELEHWRETARRFRIPYWDWGRVTETDKNVFPDDIAGQRGITAYGPNGDQAIANPLYSYIFQPFNASIFPASPWNTWTETKRAPQPMVETDAVSNNSFVARSFELSVETYQQRLYNLLAHYDNYSAFSNEGWITNSANFTQDSIESLHDSIHIAAGGYFGHLAIIGFSAFDPFFWLHHVNMDRIIAMWQVLNPDSFVVRTPAVYATHTSKAGEMQDSTTALTPFRQNASSFWTSDTVRDHEVFGYTYEEVMDKDRNKTATWVNKLYTAFSPVSMRFGELGQLHAVDDAEPARLKLGPEQLKVVEGTAGDFSRTMHPGIPKELVSSEQNFTDWLANVRANKRAYGCSYTVYLFWDTIPSDVSSWPVAVNLVGSLGIFGTSEGAVAGSSPQLVSGVIPLTSAIMRRMSQGHIDSLRKAEVDTHLKTRLKHGIALANGTIVTYHDWHQVSITVFTSTIRAPRKPSELARYIHGAASFTLPKS</sequence>
<comment type="catalytic activity">
    <reaction evidence="10">
        <text>L-tyrosine + O2 = L-dopaquinone + H2O</text>
        <dbReference type="Rhea" id="RHEA:18117"/>
        <dbReference type="ChEBI" id="CHEBI:15377"/>
        <dbReference type="ChEBI" id="CHEBI:15379"/>
        <dbReference type="ChEBI" id="CHEBI:57924"/>
        <dbReference type="ChEBI" id="CHEBI:58315"/>
        <dbReference type="EC" id="1.14.18.1"/>
    </reaction>
</comment>
<evidence type="ECO:0000256" key="11">
    <source>
        <dbReference type="SAM" id="SignalP"/>
    </source>
</evidence>
<dbReference type="Gene3D" id="1.10.1280.10">
    <property type="entry name" value="Di-copper center containing domain from catechol oxidase"/>
    <property type="match status" value="1"/>
</dbReference>
<protein>
    <recommendedName>
        <fullName evidence="3">tyrosinase</fullName>
        <ecNumber evidence="3">1.14.18.1</ecNumber>
    </recommendedName>
</protein>
<dbReference type="OrthoDB" id="6132182at2759"/>
<comment type="caution">
    <text evidence="14">The sequence shown here is derived from an EMBL/GenBank/DDBJ whole genome shotgun (WGS) entry which is preliminary data.</text>
</comment>
<evidence type="ECO:0000256" key="10">
    <source>
        <dbReference type="ARBA" id="ARBA00048881"/>
    </source>
</evidence>
<dbReference type="GeneID" id="70190431"/>
<name>A0A9P8YAV9_9PEZI</name>
<evidence type="ECO:0000256" key="4">
    <source>
        <dbReference type="ARBA" id="ARBA00022723"/>
    </source>
</evidence>
<keyword evidence="15" id="KW-1185">Reference proteome</keyword>
<dbReference type="RefSeq" id="XP_046015109.1">
    <property type="nucleotide sequence ID" value="XM_046160885.1"/>
</dbReference>
<evidence type="ECO:0000313" key="15">
    <source>
        <dbReference type="Proteomes" id="UP000756346"/>
    </source>
</evidence>
<keyword evidence="7" id="KW-0503">Monooxygenase</keyword>
<feature type="domain" description="Tyrosinase copper-binding" evidence="12">
    <location>
        <begin position="129"/>
        <end position="146"/>
    </location>
</feature>
<dbReference type="InterPro" id="IPR041640">
    <property type="entry name" value="Tyrosinase_C"/>
</dbReference>
<keyword evidence="4" id="KW-0479">Metal-binding</keyword>
<dbReference type="PANTHER" id="PTHR11474:SF76">
    <property type="entry name" value="SHKT DOMAIN-CONTAINING PROTEIN"/>
    <property type="match status" value="1"/>
</dbReference>
<dbReference type="AlphaFoldDB" id="A0A9P8YAV9"/>
<evidence type="ECO:0000256" key="7">
    <source>
        <dbReference type="ARBA" id="ARBA00023033"/>
    </source>
</evidence>
<evidence type="ECO:0000256" key="5">
    <source>
        <dbReference type="ARBA" id="ARBA00023002"/>
    </source>
</evidence>
<organism evidence="14 15">
    <name type="scientific">Microdochium trichocladiopsis</name>
    <dbReference type="NCBI Taxonomy" id="1682393"/>
    <lineage>
        <taxon>Eukaryota</taxon>
        <taxon>Fungi</taxon>
        <taxon>Dikarya</taxon>
        <taxon>Ascomycota</taxon>
        <taxon>Pezizomycotina</taxon>
        <taxon>Sordariomycetes</taxon>
        <taxon>Xylariomycetidae</taxon>
        <taxon>Xylariales</taxon>
        <taxon>Microdochiaceae</taxon>
        <taxon>Microdochium</taxon>
    </lineage>
</organism>
<dbReference type="Pfam" id="PF18132">
    <property type="entry name" value="Tyrosinase_C"/>
    <property type="match status" value="1"/>
</dbReference>
<feature type="signal peptide" evidence="11">
    <location>
        <begin position="1"/>
        <end position="21"/>
    </location>
</feature>
<dbReference type="PRINTS" id="PR00092">
    <property type="entry name" value="TYROSINASE"/>
</dbReference>
<evidence type="ECO:0000259" key="13">
    <source>
        <dbReference type="PROSITE" id="PS00498"/>
    </source>
</evidence>
<dbReference type="GO" id="GO:0004503">
    <property type="term" value="F:tyrosinase activity"/>
    <property type="evidence" value="ECO:0007669"/>
    <property type="project" value="UniProtKB-EC"/>
</dbReference>
<dbReference type="Proteomes" id="UP000756346">
    <property type="component" value="Unassembled WGS sequence"/>
</dbReference>
<keyword evidence="6" id="KW-0186">Copper</keyword>
<evidence type="ECO:0000256" key="3">
    <source>
        <dbReference type="ARBA" id="ARBA00011906"/>
    </source>
</evidence>
<dbReference type="InterPro" id="IPR008922">
    <property type="entry name" value="Di-copper_centre_dom_sf"/>
</dbReference>
<evidence type="ECO:0000256" key="8">
    <source>
        <dbReference type="ARBA" id="ARBA00023101"/>
    </source>
</evidence>
<evidence type="ECO:0000256" key="1">
    <source>
        <dbReference type="ARBA" id="ARBA00001973"/>
    </source>
</evidence>
<feature type="chain" id="PRO_5040492494" description="tyrosinase" evidence="11">
    <location>
        <begin position="22"/>
        <end position="641"/>
    </location>
</feature>
<dbReference type="Pfam" id="PF00264">
    <property type="entry name" value="Tyrosinase"/>
    <property type="match status" value="1"/>
</dbReference>
<comment type="catalytic activity">
    <reaction evidence="9">
        <text>2 L-dopa + O2 = 2 L-dopaquinone + 2 H2O</text>
        <dbReference type="Rhea" id="RHEA:34287"/>
        <dbReference type="ChEBI" id="CHEBI:15377"/>
        <dbReference type="ChEBI" id="CHEBI:15379"/>
        <dbReference type="ChEBI" id="CHEBI:57504"/>
        <dbReference type="ChEBI" id="CHEBI:57924"/>
        <dbReference type="EC" id="1.14.18.1"/>
    </reaction>
</comment>
<keyword evidence="8" id="KW-0470">Melanin biosynthesis</keyword>
<evidence type="ECO:0000256" key="9">
    <source>
        <dbReference type="ARBA" id="ARBA00048233"/>
    </source>
</evidence>